<comment type="similarity">
    <text evidence="2">Belongs to the CorA metal ion transporter (MIT) (TC 1.A.35) family.</text>
</comment>
<feature type="region of interest" description="Disordered" evidence="8">
    <location>
        <begin position="73"/>
        <end position="100"/>
    </location>
</feature>
<evidence type="ECO:0000256" key="2">
    <source>
        <dbReference type="ARBA" id="ARBA00009765"/>
    </source>
</evidence>
<dbReference type="OrthoDB" id="165352at2759"/>
<reference evidence="10" key="1">
    <citation type="journal article" date="2020" name="Stud. Mycol.">
        <title>101 Dothideomycetes genomes: a test case for predicting lifestyles and emergence of pathogens.</title>
        <authorList>
            <person name="Haridas S."/>
            <person name="Albert R."/>
            <person name="Binder M."/>
            <person name="Bloem J."/>
            <person name="Labutti K."/>
            <person name="Salamov A."/>
            <person name="Andreopoulos B."/>
            <person name="Baker S."/>
            <person name="Barry K."/>
            <person name="Bills G."/>
            <person name="Bluhm B."/>
            <person name="Cannon C."/>
            <person name="Castanera R."/>
            <person name="Culley D."/>
            <person name="Daum C."/>
            <person name="Ezra D."/>
            <person name="Gonzalez J."/>
            <person name="Henrissat B."/>
            <person name="Kuo A."/>
            <person name="Liang C."/>
            <person name="Lipzen A."/>
            <person name="Lutzoni F."/>
            <person name="Magnuson J."/>
            <person name="Mondo S."/>
            <person name="Nolan M."/>
            <person name="Ohm R."/>
            <person name="Pangilinan J."/>
            <person name="Park H.-J."/>
            <person name="Ramirez L."/>
            <person name="Alfaro M."/>
            <person name="Sun H."/>
            <person name="Tritt A."/>
            <person name="Yoshinaga Y."/>
            <person name="Zwiers L.-H."/>
            <person name="Turgeon B."/>
            <person name="Goodwin S."/>
            <person name="Spatafora J."/>
            <person name="Crous P."/>
            <person name="Grigoriev I."/>
        </authorList>
    </citation>
    <scope>NUCLEOTIDE SEQUENCE</scope>
    <source>
        <strain evidence="10">CBS 125425</strain>
    </source>
</reference>
<dbReference type="GO" id="GO:0005886">
    <property type="term" value="C:plasma membrane"/>
    <property type="evidence" value="ECO:0007669"/>
    <property type="project" value="UniProtKB-SubCell"/>
</dbReference>
<keyword evidence="4" id="KW-1003">Cell membrane</keyword>
<accession>A0A9P4QY22</accession>
<evidence type="ECO:0000256" key="3">
    <source>
        <dbReference type="ARBA" id="ARBA00022448"/>
    </source>
</evidence>
<evidence type="ECO:0000256" key="1">
    <source>
        <dbReference type="ARBA" id="ARBA00004651"/>
    </source>
</evidence>
<dbReference type="PANTHER" id="PTHR46494:SF1">
    <property type="entry name" value="CORA FAMILY METAL ION TRANSPORTER (EUROFUNG)"/>
    <property type="match status" value="1"/>
</dbReference>
<dbReference type="GO" id="GO:0015095">
    <property type="term" value="F:magnesium ion transmembrane transporter activity"/>
    <property type="evidence" value="ECO:0007669"/>
    <property type="project" value="TreeGrafter"/>
</dbReference>
<evidence type="ECO:0000256" key="4">
    <source>
        <dbReference type="ARBA" id="ARBA00022475"/>
    </source>
</evidence>
<feature type="compositionally biased region" description="Polar residues" evidence="8">
    <location>
        <begin position="74"/>
        <end position="90"/>
    </location>
</feature>
<keyword evidence="6 9" id="KW-1133">Transmembrane helix</keyword>
<keyword evidence="3" id="KW-0813">Transport</keyword>
<feature type="region of interest" description="Disordered" evidence="8">
    <location>
        <begin position="216"/>
        <end position="279"/>
    </location>
</feature>
<dbReference type="Proteomes" id="UP000799444">
    <property type="component" value="Unassembled WGS sequence"/>
</dbReference>
<feature type="compositionally biased region" description="Basic residues" evidence="8">
    <location>
        <begin position="235"/>
        <end position="245"/>
    </location>
</feature>
<feature type="non-terminal residue" evidence="10">
    <location>
        <position position="624"/>
    </location>
</feature>
<name>A0A9P4QY22_9PLEO</name>
<feature type="transmembrane region" description="Helical" evidence="9">
    <location>
        <begin position="527"/>
        <end position="546"/>
    </location>
</feature>
<organism evidence="10 11">
    <name type="scientific">Polyplosphaeria fusca</name>
    <dbReference type="NCBI Taxonomy" id="682080"/>
    <lineage>
        <taxon>Eukaryota</taxon>
        <taxon>Fungi</taxon>
        <taxon>Dikarya</taxon>
        <taxon>Ascomycota</taxon>
        <taxon>Pezizomycotina</taxon>
        <taxon>Dothideomycetes</taxon>
        <taxon>Pleosporomycetidae</taxon>
        <taxon>Pleosporales</taxon>
        <taxon>Tetraplosphaeriaceae</taxon>
        <taxon>Polyplosphaeria</taxon>
    </lineage>
</organism>
<evidence type="ECO:0000256" key="6">
    <source>
        <dbReference type="ARBA" id="ARBA00022989"/>
    </source>
</evidence>
<dbReference type="Gene3D" id="3.30.460.20">
    <property type="entry name" value="CorA soluble domain-like"/>
    <property type="match status" value="1"/>
</dbReference>
<evidence type="ECO:0000256" key="9">
    <source>
        <dbReference type="SAM" id="Phobius"/>
    </source>
</evidence>
<dbReference type="InterPro" id="IPR045863">
    <property type="entry name" value="CorA_TM1_TM2"/>
</dbReference>
<keyword evidence="5 9" id="KW-0812">Transmembrane</keyword>
<dbReference type="GO" id="GO:0000287">
    <property type="term" value="F:magnesium ion binding"/>
    <property type="evidence" value="ECO:0007669"/>
    <property type="project" value="TreeGrafter"/>
</dbReference>
<protein>
    <submittedName>
        <fullName evidence="10">Uncharacterized protein</fullName>
    </submittedName>
</protein>
<dbReference type="SUPFAM" id="SSF144083">
    <property type="entry name" value="Magnesium transport protein CorA, transmembrane region"/>
    <property type="match status" value="1"/>
</dbReference>
<feature type="region of interest" description="Disordered" evidence="8">
    <location>
        <begin position="1"/>
        <end position="56"/>
    </location>
</feature>
<dbReference type="SUPFAM" id="SSF143865">
    <property type="entry name" value="CorA soluble domain-like"/>
    <property type="match status" value="1"/>
</dbReference>
<dbReference type="InterPro" id="IPR045861">
    <property type="entry name" value="CorA_cytoplasmic_dom"/>
</dbReference>
<comment type="caution">
    <text evidence="10">The sequence shown here is derived from an EMBL/GenBank/DDBJ whole genome shotgun (WGS) entry which is preliminary data.</text>
</comment>
<keyword evidence="11" id="KW-1185">Reference proteome</keyword>
<dbReference type="AlphaFoldDB" id="A0A9P4QY22"/>
<comment type="subcellular location">
    <subcellularLocation>
        <location evidence="1">Cell membrane</location>
        <topology evidence="1">Multi-pass membrane protein</topology>
    </subcellularLocation>
</comment>
<dbReference type="InterPro" id="IPR002523">
    <property type="entry name" value="MgTranspt_CorA/ZnTranspt_ZntB"/>
</dbReference>
<dbReference type="PANTHER" id="PTHR46494">
    <property type="entry name" value="CORA FAMILY METAL ION TRANSPORTER (EUROFUNG)"/>
    <property type="match status" value="1"/>
</dbReference>
<feature type="compositionally biased region" description="Basic and acidic residues" evidence="8">
    <location>
        <begin position="251"/>
        <end position="279"/>
    </location>
</feature>
<dbReference type="EMBL" id="ML996129">
    <property type="protein sequence ID" value="KAF2736023.1"/>
    <property type="molecule type" value="Genomic_DNA"/>
</dbReference>
<evidence type="ECO:0000313" key="10">
    <source>
        <dbReference type="EMBL" id="KAF2736023.1"/>
    </source>
</evidence>
<evidence type="ECO:0000313" key="11">
    <source>
        <dbReference type="Proteomes" id="UP000799444"/>
    </source>
</evidence>
<evidence type="ECO:0000256" key="7">
    <source>
        <dbReference type="ARBA" id="ARBA00023136"/>
    </source>
</evidence>
<feature type="compositionally biased region" description="Basic and acidic residues" evidence="8">
    <location>
        <begin position="23"/>
        <end position="35"/>
    </location>
</feature>
<evidence type="ECO:0000256" key="8">
    <source>
        <dbReference type="SAM" id="MobiDB-lite"/>
    </source>
</evidence>
<feature type="compositionally biased region" description="Acidic residues" evidence="8">
    <location>
        <begin position="216"/>
        <end position="231"/>
    </location>
</feature>
<dbReference type="Gene3D" id="1.20.58.340">
    <property type="entry name" value="Magnesium transport protein CorA, transmembrane region"/>
    <property type="match status" value="2"/>
</dbReference>
<dbReference type="GO" id="GO:0015087">
    <property type="term" value="F:cobalt ion transmembrane transporter activity"/>
    <property type="evidence" value="ECO:0007669"/>
    <property type="project" value="TreeGrafter"/>
</dbReference>
<proteinExistence type="inferred from homology"/>
<sequence>MASPTDPRVQDFAPGSPTVPRLSVERGALRLDTQARSRGRSVSSTTATAAQVDNNSLLTPSRASIDTLRRRPTRSNTVRHYNRNNSPTQQHWEEPGAEPGIDTKKETYGRDTHHYLHQRCDITIVDFSEEKVECHEKDNDDLEEFLQTPKEDWVQCRWINVNGLSYDVIRVLANHKNLHRLAVEDLMNTNKSRTKADWYSDQAFLLLTLSKLVKDEDSDCDSDSDTEDDDDGPRKLKRAGQKRQSRSAFQRVKDLFHSKSDSDSDVENPRKHSDFSDKDAKQLDGAIASRVQEAREKKHHEHIRTLQRYGGRNIDRVIYLEQHSALAEKGLKVSVEQVSVFLCADNTVISFFEHSANDIEEPILKRLNIEDTILRRSCDASMIVQAIIDAIIDLAIPIVYAYEDVMGKVELEVLQDPEVLHSQQLYILTSELSIFKGTIQPIMSLINALRDHKSEPAATPGLTAAPSRRQLISSITISPLAHTYLGDVEDHCIMITSSLEQMRRAADNLIDLIFNMMGAYQNESMKILTAVTIFFLPLTFLVGYFGQNFDRFNGVQHHSDAFFWVIAVPVMVVTMLVLGSEYIYRRWYRIKSRWKIFQVKRKIALTQAAVRKKGVAGGVGMAMG</sequence>
<gene>
    <name evidence="10" type="ORF">EJ04DRAFT_463664</name>
</gene>
<dbReference type="GO" id="GO:0050897">
    <property type="term" value="F:cobalt ion binding"/>
    <property type="evidence" value="ECO:0007669"/>
    <property type="project" value="TreeGrafter"/>
</dbReference>
<feature type="compositionally biased region" description="Polar residues" evidence="8">
    <location>
        <begin position="36"/>
        <end position="56"/>
    </location>
</feature>
<keyword evidence="7 9" id="KW-0472">Membrane</keyword>
<feature type="transmembrane region" description="Helical" evidence="9">
    <location>
        <begin position="561"/>
        <end position="584"/>
    </location>
</feature>
<dbReference type="Pfam" id="PF01544">
    <property type="entry name" value="CorA"/>
    <property type="match status" value="1"/>
</dbReference>
<evidence type="ECO:0000256" key="5">
    <source>
        <dbReference type="ARBA" id="ARBA00022692"/>
    </source>
</evidence>